<dbReference type="InterPro" id="IPR024344">
    <property type="entry name" value="MDMPI_metal-binding"/>
</dbReference>
<evidence type="ECO:0000313" key="3">
    <source>
        <dbReference type="Proteomes" id="UP000324308"/>
    </source>
</evidence>
<gene>
    <name evidence="2" type="ORF">F3L20_32310</name>
</gene>
<dbReference type="InterPro" id="IPR034660">
    <property type="entry name" value="DinB/YfiT-like"/>
</dbReference>
<dbReference type="Proteomes" id="UP000324308">
    <property type="component" value="Plasmid unnamed1"/>
</dbReference>
<proteinExistence type="predicted"/>
<keyword evidence="2" id="KW-0614">Plasmid</keyword>
<sequence length="273" mass="29669">MSEDVMAPSPINGAGSLSVWLEALHTSSHRLADTVASLSERELEQPSMADGWSIAQVLSHLGSAAEISTGLLERGIAGDERGPVRQDLEPVWQRWNTLSAPAQRKAWQEADARHLQLLDSLDLSQQPQVRVPYFAGLLDLPDYAGYRLSEQSVHAWDIEAALTPETTIPAGEVELLWKRLDLIATRFRDATTLTRLAPAQLTIALTSPTRTVLLDLGAELHLYPCEPAEPAGSVTGAAEAVLRLVYGRHQPTDEVQVSGAVTLTDLKALFPGF</sequence>
<dbReference type="Pfam" id="PF11716">
    <property type="entry name" value="MDMPI_N"/>
    <property type="match status" value="1"/>
</dbReference>
<dbReference type="Gene3D" id="1.20.120.450">
    <property type="entry name" value="dinb family like domain"/>
    <property type="match status" value="1"/>
</dbReference>
<dbReference type="RefSeq" id="WP_150157656.1">
    <property type="nucleotide sequence ID" value="NZ_CP043960.1"/>
</dbReference>
<evidence type="ECO:0000313" key="2">
    <source>
        <dbReference type="EMBL" id="QER90381.1"/>
    </source>
</evidence>
<dbReference type="NCBIfam" id="TIGR03083">
    <property type="entry name" value="maleylpyruvate isomerase family mycothiol-dependent enzyme"/>
    <property type="match status" value="1"/>
</dbReference>
<reference evidence="2 3" key="1">
    <citation type="submission" date="2019-09" db="EMBL/GenBank/DDBJ databases">
        <title>Draft genome sequence of the Ebosin-producing strain Streptomyces sp. 139.</title>
        <authorList>
            <person name="Ai L."/>
            <person name="Geng M."/>
            <person name="Ma M."/>
            <person name="Bai L."/>
        </authorList>
    </citation>
    <scope>NUCLEOTIDE SEQUENCE [LARGE SCALE GENOMIC DNA]</scope>
    <source>
        <strain evidence="2 3">139</strain>
        <plasmid evidence="2 3">unnamed1</plasmid>
    </source>
</reference>
<evidence type="ECO:0000259" key="1">
    <source>
        <dbReference type="Pfam" id="PF11716"/>
    </source>
</evidence>
<dbReference type="GO" id="GO:0016853">
    <property type="term" value="F:isomerase activity"/>
    <property type="evidence" value="ECO:0007669"/>
    <property type="project" value="UniProtKB-KW"/>
</dbReference>
<dbReference type="EMBL" id="CP043960">
    <property type="protein sequence ID" value="QER90381.1"/>
    <property type="molecule type" value="Genomic_DNA"/>
</dbReference>
<keyword evidence="3" id="KW-1185">Reference proteome</keyword>
<dbReference type="InterPro" id="IPR017517">
    <property type="entry name" value="Maleyloyr_isom"/>
</dbReference>
<keyword evidence="2" id="KW-0413">Isomerase</keyword>
<feature type="domain" description="Mycothiol-dependent maleylpyruvate isomerase metal-binding" evidence="1">
    <location>
        <begin position="25"/>
        <end position="159"/>
    </location>
</feature>
<protein>
    <submittedName>
        <fullName evidence="2">Maleylpyruvate isomerase family mycothiol-dependent enzyme</fullName>
    </submittedName>
</protein>
<organism evidence="2 3">
    <name type="scientific">Streptomyces tendae</name>
    <dbReference type="NCBI Taxonomy" id="1932"/>
    <lineage>
        <taxon>Bacteria</taxon>
        <taxon>Bacillati</taxon>
        <taxon>Actinomycetota</taxon>
        <taxon>Actinomycetes</taxon>
        <taxon>Kitasatosporales</taxon>
        <taxon>Streptomycetaceae</taxon>
        <taxon>Streptomyces</taxon>
    </lineage>
</organism>
<name>A0ABX6A3E0_STRTE</name>
<geneLocation type="plasmid" evidence="2 3">
    <name>unnamed1</name>
</geneLocation>
<accession>A0ABX6A3E0</accession>
<dbReference type="SUPFAM" id="SSF109854">
    <property type="entry name" value="DinB/YfiT-like putative metalloenzymes"/>
    <property type="match status" value="1"/>
</dbReference>